<gene>
    <name evidence="5" type="ORF">IRY30_01070</name>
</gene>
<dbReference type="EMBL" id="JADKMY010000001">
    <property type="protein sequence ID" value="MBF4552672.1"/>
    <property type="molecule type" value="Genomic_DNA"/>
</dbReference>
<sequence length="248" mass="27462">MLTLTGVGHTFAGRGGEVEALRDINLEIPTGQRVCIVGPSGCGKSTLLRLMAGFTQPTTGQISGAESRGMVFQEPNLYPWLNLRDNVRLAGTFSGDKEHLRAADELLQVVGLDKAAERFPHELSGGMQQRAQIARVLAPRPETVLMDEPFGALDPFTREKLQAELLRVWRLYEPTIVFITHSVEEALLLGERVVVMGAEPGRILEEIEVPPWDGEVSEITGYPEFVALRQHIKAVISQEYEAKESTFR</sequence>
<dbReference type="PANTHER" id="PTHR42788:SF13">
    <property type="entry name" value="ALIPHATIC SULFONATES IMPORT ATP-BINDING PROTEIN SSUB"/>
    <property type="match status" value="1"/>
</dbReference>
<dbReference type="InterPro" id="IPR003593">
    <property type="entry name" value="AAA+_ATPase"/>
</dbReference>
<dbReference type="InterPro" id="IPR027417">
    <property type="entry name" value="P-loop_NTPase"/>
</dbReference>
<dbReference type="InterPro" id="IPR003439">
    <property type="entry name" value="ABC_transporter-like_ATP-bd"/>
</dbReference>
<reference evidence="5 6" key="1">
    <citation type="submission" date="2020-10" db="EMBL/GenBank/DDBJ databases">
        <title>Novel species in genus Corynebacterium.</title>
        <authorList>
            <person name="Zhang G."/>
        </authorList>
    </citation>
    <scope>NUCLEOTIDE SEQUENCE [LARGE SCALE GENOMIC DNA]</scope>
    <source>
        <strain evidence="5 6">DSM 45110</strain>
    </source>
</reference>
<evidence type="ECO:0000256" key="1">
    <source>
        <dbReference type="ARBA" id="ARBA00022448"/>
    </source>
</evidence>
<dbReference type="PANTHER" id="PTHR42788">
    <property type="entry name" value="TAURINE IMPORT ATP-BINDING PROTEIN-RELATED"/>
    <property type="match status" value="1"/>
</dbReference>
<dbReference type="Proteomes" id="UP000635902">
    <property type="component" value="Unassembled WGS sequence"/>
</dbReference>
<protein>
    <submittedName>
        <fullName evidence="5">ABC transporter ATP-binding protein</fullName>
    </submittedName>
</protein>
<dbReference type="Gene3D" id="3.40.50.300">
    <property type="entry name" value="P-loop containing nucleotide triphosphate hydrolases"/>
    <property type="match status" value="1"/>
</dbReference>
<evidence type="ECO:0000259" key="4">
    <source>
        <dbReference type="PROSITE" id="PS50893"/>
    </source>
</evidence>
<proteinExistence type="predicted"/>
<organism evidence="5 6">
    <name type="scientific">Corynebacterium suicordis DSM 45110</name>
    <dbReference type="NCBI Taxonomy" id="1121369"/>
    <lineage>
        <taxon>Bacteria</taxon>
        <taxon>Bacillati</taxon>
        <taxon>Actinomycetota</taxon>
        <taxon>Actinomycetes</taxon>
        <taxon>Mycobacteriales</taxon>
        <taxon>Corynebacteriaceae</taxon>
        <taxon>Corynebacterium</taxon>
    </lineage>
</organism>
<dbReference type="InterPro" id="IPR050166">
    <property type="entry name" value="ABC_transporter_ATP-bind"/>
</dbReference>
<feature type="domain" description="ABC transporter" evidence="4">
    <location>
        <begin position="2"/>
        <end position="219"/>
    </location>
</feature>
<dbReference type="GO" id="GO:0005524">
    <property type="term" value="F:ATP binding"/>
    <property type="evidence" value="ECO:0007669"/>
    <property type="project" value="UniProtKB-KW"/>
</dbReference>
<dbReference type="InterPro" id="IPR017871">
    <property type="entry name" value="ABC_transporter-like_CS"/>
</dbReference>
<dbReference type="CDD" id="cd03293">
    <property type="entry name" value="ABC_NrtD_SsuB_transporters"/>
    <property type="match status" value="1"/>
</dbReference>
<dbReference type="RefSeq" id="WP_194555564.1">
    <property type="nucleotide sequence ID" value="NZ_JADKMY010000001.1"/>
</dbReference>
<evidence type="ECO:0000256" key="2">
    <source>
        <dbReference type="ARBA" id="ARBA00022741"/>
    </source>
</evidence>
<evidence type="ECO:0000313" key="6">
    <source>
        <dbReference type="Proteomes" id="UP000635902"/>
    </source>
</evidence>
<keyword evidence="6" id="KW-1185">Reference proteome</keyword>
<dbReference type="Pfam" id="PF00005">
    <property type="entry name" value="ABC_tran"/>
    <property type="match status" value="1"/>
</dbReference>
<comment type="caution">
    <text evidence="5">The sequence shown here is derived from an EMBL/GenBank/DDBJ whole genome shotgun (WGS) entry which is preliminary data.</text>
</comment>
<evidence type="ECO:0000313" key="5">
    <source>
        <dbReference type="EMBL" id="MBF4552672.1"/>
    </source>
</evidence>
<keyword evidence="1" id="KW-0813">Transport</keyword>
<evidence type="ECO:0000256" key="3">
    <source>
        <dbReference type="ARBA" id="ARBA00022840"/>
    </source>
</evidence>
<dbReference type="PROSITE" id="PS50893">
    <property type="entry name" value="ABC_TRANSPORTER_2"/>
    <property type="match status" value="1"/>
</dbReference>
<keyword evidence="3 5" id="KW-0067">ATP-binding</keyword>
<dbReference type="SUPFAM" id="SSF52540">
    <property type="entry name" value="P-loop containing nucleoside triphosphate hydrolases"/>
    <property type="match status" value="1"/>
</dbReference>
<name>A0ABR9ZJ44_9CORY</name>
<keyword evidence="2" id="KW-0547">Nucleotide-binding</keyword>
<accession>A0ABR9ZJ44</accession>
<dbReference type="PROSITE" id="PS00211">
    <property type="entry name" value="ABC_TRANSPORTER_1"/>
    <property type="match status" value="1"/>
</dbReference>
<dbReference type="SMART" id="SM00382">
    <property type="entry name" value="AAA"/>
    <property type="match status" value="1"/>
</dbReference>